<proteinExistence type="predicted"/>
<keyword evidence="2 5" id="KW-0479">Metal-binding</keyword>
<dbReference type="EMBL" id="AGUD01000040">
    <property type="protein sequence ID" value="EHN12231.1"/>
    <property type="molecule type" value="Genomic_DNA"/>
</dbReference>
<evidence type="ECO:0000256" key="5">
    <source>
        <dbReference type="PIRSR" id="PIRSR015582-2"/>
    </source>
</evidence>
<organism evidence="8 9">
    <name type="scientific">Patulibacter medicamentivorans</name>
    <dbReference type="NCBI Taxonomy" id="1097667"/>
    <lineage>
        <taxon>Bacteria</taxon>
        <taxon>Bacillati</taxon>
        <taxon>Actinomycetota</taxon>
        <taxon>Thermoleophilia</taxon>
        <taxon>Solirubrobacterales</taxon>
        <taxon>Patulibacteraceae</taxon>
        <taxon>Patulibacter</taxon>
    </lineage>
</organism>
<dbReference type="InterPro" id="IPR011206">
    <property type="entry name" value="Citrate_lyase_beta/mcl1/mcl2"/>
</dbReference>
<dbReference type="Gene3D" id="3.20.20.60">
    <property type="entry name" value="Phosphoenolpyruvate-binding domains"/>
    <property type="match status" value="1"/>
</dbReference>
<dbReference type="GO" id="GO:0006107">
    <property type="term" value="P:oxaloacetate metabolic process"/>
    <property type="evidence" value="ECO:0007669"/>
    <property type="project" value="TreeGrafter"/>
</dbReference>
<keyword evidence="8" id="KW-0456">Lyase</keyword>
<evidence type="ECO:0000256" key="4">
    <source>
        <dbReference type="PIRSR" id="PIRSR015582-1"/>
    </source>
</evidence>
<feature type="binding site" evidence="4">
    <location>
        <position position="145"/>
    </location>
    <ligand>
        <name>substrate</name>
    </ligand>
</feature>
<dbReference type="GO" id="GO:0000287">
    <property type="term" value="F:magnesium ion binding"/>
    <property type="evidence" value="ECO:0007669"/>
    <property type="project" value="TreeGrafter"/>
</dbReference>
<name>H0E294_9ACTN</name>
<comment type="caution">
    <text evidence="8">The sequence shown here is derived from an EMBL/GenBank/DDBJ whole genome shotgun (WGS) entry which is preliminary data.</text>
</comment>
<evidence type="ECO:0000256" key="1">
    <source>
        <dbReference type="ARBA" id="ARBA00001946"/>
    </source>
</evidence>
<dbReference type="RefSeq" id="WP_007571368.1">
    <property type="nucleotide sequence ID" value="NZ_AGUD01000040.1"/>
</dbReference>
<dbReference type="SUPFAM" id="SSF51621">
    <property type="entry name" value="Phosphoenolpyruvate/pyruvate domain"/>
    <property type="match status" value="1"/>
</dbReference>
<feature type="binding site" evidence="5">
    <location>
        <position position="172"/>
    </location>
    <ligand>
        <name>Mg(2+)</name>
        <dbReference type="ChEBI" id="CHEBI:18420"/>
    </ligand>
</feature>
<accession>H0E294</accession>
<dbReference type="PANTHER" id="PTHR32308:SF10">
    <property type="entry name" value="CITRATE LYASE SUBUNIT BETA"/>
    <property type="match status" value="1"/>
</dbReference>
<dbReference type="FunFam" id="3.20.20.60:FF:000013">
    <property type="entry name" value="Citrate lyase beta subunit"/>
    <property type="match status" value="1"/>
</dbReference>
<evidence type="ECO:0000313" key="8">
    <source>
        <dbReference type="EMBL" id="EHN12231.1"/>
    </source>
</evidence>
<dbReference type="Pfam" id="PF03328">
    <property type="entry name" value="HpcH_HpaI"/>
    <property type="match status" value="1"/>
</dbReference>
<evidence type="ECO:0000259" key="7">
    <source>
        <dbReference type="Pfam" id="PF03328"/>
    </source>
</evidence>
<evidence type="ECO:0000256" key="2">
    <source>
        <dbReference type="ARBA" id="ARBA00022723"/>
    </source>
</evidence>
<evidence type="ECO:0000256" key="6">
    <source>
        <dbReference type="SAM" id="MobiDB-lite"/>
    </source>
</evidence>
<feature type="binding site" evidence="4">
    <location>
        <position position="79"/>
    </location>
    <ligand>
        <name>substrate</name>
    </ligand>
</feature>
<feature type="region of interest" description="Disordered" evidence="6">
    <location>
        <begin position="1"/>
        <end position="24"/>
    </location>
</feature>
<dbReference type="PIRSF" id="PIRSF015582">
    <property type="entry name" value="Cit_lyase_B"/>
    <property type="match status" value="1"/>
</dbReference>
<comment type="cofactor">
    <cofactor evidence="1">
        <name>Mg(2+)</name>
        <dbReference type="ChEBI" id="CHEBI:18420"/>
    </cofactor>
</comment>
<dbReference type="Proteomes" id="UP000005143">
    <property type="component" value="Unassembled WGS sequence"/>
</dbReference>
<protein>
    <submittedName>
        <fullName evidence="8">Putative lyase</fullName>
    </submittedName>
</protein>
<sequence>MSASYGSTPARPLRPRRTCHSVPGSSEKFLAKAPTLAADQVFLDLEDSVARSEKEAARARVIEALRTLEFPAGKTVVYRVNGTDTPFFYRDLIDVVEQAGDRIHAVMLPKVQTPGDIELTDKLLTQIELAKGFEVGRIGIEAQIEDAKGLVNVEAITTASQRMETIIFGPGDYSAAIGIPITQIGGAPEGYPGDHLNYLYSRLVVAARAAGIQAIDGPYAAFKDEDGLRERTKLVRALGLDGKWTIHPAQIDVVNEIFTPTREQWEKAEGMLAAYHQATEVEGAGAAIFDGEMIDEANRKMAERIAGQGRAAGYAA</sequence>
<reference evidence="8 9" key="1">
    <citation type="journal article" date="2013" name="Biodegradation">
        <title>Quantitative proteomic analysis of ibuprofen-degrading Patulibacter sp. strain I11.</title>
        <authorList>
            <person name="Almeida B."/>
            <person name="Kjeldal H."/>
            <person name="Lolas I."/>
            <person name="Knudsen A.D."/>
            <person name="Carvalho G."/>
            <person name="Nielsen K.L."/>
            <person name="Barreto Crespo M.T."/>
            <person name="Stensballe A."/>
            <person name="Nielsen J.L."/>
        </authorList>
    </citation>
    <scope>NUCLEOTIDE SEQUENCE [LARGE SCALE GENOMIC DNA]</scope>
    <source>
        <strain evidence="8 9">I11</strain>
    </source>
</reference>
<dbReference type="OrthoDB" id="9768429at2"/>
<keyword evidence="3 5" id="KW-0460">Magnesium</keyword>
<keyword evidence="9" id="KW-1185">Reference proteome</keyword>
<dbReference type="GO" id="GO:0016829">
    <property type="term" value="F:lyase activity"/>
    <property type="evidence" value="ECO:0007669"/>
    <property type="project" value="UniProtKB-KW"/>
</dbReference>
<dbReference type="PANTHER" id="PTHR32308">
    <property type="entry name" value="LYASE BETA SUBUNIT, PUTATIVE (AFU_ORTHOLOGUE AFUA_4G13030)-RELATED"/>
    <property type="match status" value="1"/>
</dbReference>
<gene>
    <name evidence="8" type="ORF">PAI11_09070</name>
</gene>
<dbReference type="InterPro" id="IPR015813">
    <property type="entry name" value="Pyrv/PenolPyrv_kinase-like_dom"/>
</dbReference>
<dbReference type="InterPro" id="IPR005000">
    <property type="entry name" value="Aldolase/citrate-lyase_domain"/>
</dbReference>
<dbReference type="InterPro" id="IPR040442">
    <property type="entry name" value="Pyrv_kinase-like_dom_sf"/>
</dbReference>
<dbReference type="PATRIC" id="fig|1097667.3.peg.904"/>
<dbReference type="AlphaFoldDB" id="H0E294"/>
<feature type="binding site" evidence="5">
    <location>
        <position position="145"/>
    </location>
    <ligand>
        <name>Mg(2+)</name>
        <dbReference type="ChEBI" id="CHEBI:18420"/>
    </ligand>
</feature>
<feature type="domain" description="HpcH/HpaI aldolase/citrate lyase" evidence="7">
    <location>
        <begin position="22"/>
        <end position="248"/>
    </location>
</feature>
<evidence type="ECO:0000256" key="3">
    <source>
        <dbReference type="ARBA" id="ARBA00022842"/>
    </source>
</evidence>
<evidence type="ECO:0000313" key="9">
    <source>
        <dbReference type="Proteomes" id="UP000005143"/>
    </source>
</evidence>